<dbReference type="Proteomes" id="UP000238176">
    <property type="component" value="Unassembled WGS sequence"/>
</dbReference>
<dbReference type="InterPro" id="IPR023296">
    <property type="entry name" value="Glyco_hydro_beta-prop_sf"/>
</dbReference>
<evidence type="ECO:0000259" key="12">
    <source>
        <dbReference type="PROSITE" id="PS51760"/>
    </source>
</evidence>
<dbReference type="EMBL" id="PVTJ01000003">
    <property type="protein sequence ID" value="PRY60039.1"/>
    <property type="molecule type" value="Genomic_DNA"/>
</dbReference>
<reference evidence="13 14" key="1">
    <citation type="submission" date="2018-03" db="EMBL/GenBank/DDBJ databases">
        <title>Genomic Encyclopedia of Type Strains, Phase III (KMG-III): the genomes of soil and plant-associated and newly described type strains.</title>
        <authorList>
            <person name="Whitman W."/>
        </authorList>
    </citation>
    <scope>NUCLEOTIDE SEQUENCE [LARGE SCALE GENOMIC DNA]</scope>
    <source>
        <strain evidence="13 14">CGMCC 4.7067</strain>
    </source>
</reference>
<proteinExistence type="inferred from homology"/>
<dbReference type="OrthoDB" id="9802600at2"/>
<dbReference type="PRINTS" id="PR00134">
    <property type="entry name" value="GLHYDRLASE10"/>
</dbReference>
<name>A0A2T0UQ29_9ACTN</name>
<evidence type="ECO:0000313" key="13">
    <source>
        <dbReference type="EMBL" id="PRY60039.1"/>
    </source>
</evidence>
<dbReference type="GO" id="GO:0005576">
    <property type="term" value="C:extracellular region"/>
    <property type="evidence" value="ECO:0007669"/>
    <property type="project" value="UniProtKB-SubCell"/>
</dbReference>
<feature type="domain" description="GH10" evidence="12">
    <location>
        <begin position="38"/>
        <end position="338"/>
    </location>
</feature>
<dbReference type="GO" id="GO:0031176">
    <property type="term" value="F:endo-1,4-beta-xylanase activity"/>
    <property type="evidence" value="ECO:0007669"/>
    <property type="project" value="UniProtKB-EC"/>
</dbReference>
<dbReference type="Pfam" id="PF03664">
    <property type="entry name" value="Glyco_hydro_62"/>
    <property type="match status" value="1"/>
</dbReference>
<evidence type="ECO:0000256" key="1">
    <source>
        <dbReference type="ARBA" id="ARBA00001462"/>
    </source>
</evidence>
<dbReference type="InterPro" id="IPR031158">
    <property type="entry name" value="GH10_AS"/>
</dbReference>
<evidence type="ECO:0000256" key="10">
    <source>
        <dbReference type="RuleBase" id="RU361174"/>
    </source>
</evidence>
<keyword evidence="7 10" id="KW-0326">Glycosidase</keyword>
<dbReference type="SMART" id="SM00633">
    <property type="entry name" value="Glyco_10"/>
    <property type="match status" value="1"/>
</dbReference>
<feature type="chain" id="PRO_5015474112" description="Beta-xylanase" evidence="11">
    <location>
        <begin position="41"/>
        <end position="679"/>
    </location>
</feature>
<dbReference type="InterPro" id="IPR001000">
    <property type="entry name" value="GH10_dom"/>
</dbReference>
<dbReference type="GO" id="GO:0045493">
    <property type="term" value="P:xylan catabolic process"/>
    <property type="evidence" value="ECO:0007669"/>
    <property type="project" value="UniProtKB-KW"/>
</dbReference>
<evidence type="ECO:0000256" key="3">
    <source>
        <dbReference type="ARBA" id="ARBA00022525"/>
    </source>
</evidence>
<dbReference type="CDD" id="cd08987">
    <property type="entry name" value="GH62"/>
    <property type="match status" value="1"/>
</dbReference>
<comment type="catalytic activity">
    <reaction evidence="10">
        <text>Endohydrolysis of (1-&gt;4)-beta-D-xylosidic linkages in xylans.</text>
        <dbReference type="EC" id="3.2.1.8"/>
    </reaction>
</comment>
<gene>
    <name evidence="13" type="ORF">B0I28_103513</name>
</gene>
<sequence>MKPIPPRRRTRRGARTALAVTLAVGLTGAGALIFANTAQAADTLGGAAAQSGRYFGAAIAPNFLGETQYADTLNAEFNSIVAENAMKWDATEPNRGQFNFSGGDTLVAHAEANGMEVRGHTLVWHAQQPGWVQGLTGDDLRQAMTDHIAGVAGHYQGRISSWDVVNEAFEEDGSRRQSNLQQQLGDGWIEEAFRAADAADPDARLCYNDYNTDGINAKSDGIYAMVEDFLARGVPIDCVGFQSHLSTDSNLSTYQANLERFAALGVDVEITELDVGGSGSAQADVYRTVTEACVAVDRCNGITTWGITDKYSWRGDDTPLLFDDAYQKKEAYDAVLEVLNSAAPSDEPTGEPEQDQALPETFEWESTGELVDQQQTAPDRQLVSIKDPSVVNVDGQYHVYATTADTGGGWSLTYFGGFSDWSEAGDAEQLHLTTTAVGGGYRAAPQVFYFEPDDQWYLIYQTGLPSFSTLDGPGAPESASAAQNFISAHDPIVDEGSSYVVDYWVTCDEANCYMFFSNSNNTFFRMQTTVDEFPGGFGDTQVLMASPGDNGLFEALNLYKVGDTDQYLLIIEAIGASGDRYFRSWTADSLDALGDEWTPLADSESDPFAGAANVSFPGGAWTNDISHGEMVRTNPDQTMQIDPCDMQYLYQGRDPASNGMEYSQLPYCLGLLTNTNPAC</sequence>
<dbReference type="SUPFAM" id="SSF75005">
    <property type="entry name" value="Arabinanase/levansucrase/invertase"/>
    <property type="match status" value="1"/>
</dbReference>
<keyword evidence="8 10" id="KW-0624">Polysaccharide degradation</keyword>
<evidence type="ECO:0000256" key="7">
    <source>
        <dbReference type="ARBA" id="ARBA00023295"/>
    </source>
</evidence>
<dbReference type="Gene3D" id="2.115.10.20">
    <property type="entry name" value="Glycosyl hydrolase domain, family 43"/>
    <property type="match status" value="1"/>
</dbReference>
<dbReference type="PROSITE" id="PS00591">
    <property type="entry name" value="GH10_1"/>
    <property type="match status" value="1"/>
</dbReference>
<evidence type="ECO:0000256" key="4">
    <source>
        <dbReference type="ARBA" id="ARBA00022729"/>
    </source>
</evidence>
<accession>A0A2T0UQ29</accession>
<comment type="subcellular location">
    <subcellularLocation>
        <location evidence="2">Secreted</location>
    </subcellularLocation>
</comment>
<dbReference type="EC" id="3.2.1.8" evidence="10"/>
<dbReference type="RefSeq" id="WP_106363914.1">
    <property type="nucleotide sequence ID" value="NZ_PVTJ01000003.1"/>
</dbReference>
<evidence type="ECO:0000256" key="6">
    <source>
        <dbReference type="ARBA" id="ARBA00023277"/>
    </source>
</evidence>
<comment type="similarity">
    <text evidence="10">Belongs to the glycosyl hydrolase 10 (cellulase F) family.</text>
</comment>
<keyword evidence="3" id="KW-0964">Secreted</keyword>
<dbReference type="PANTHER" id="PTHR40631">
    <property type="entry name" value="ALPHA-L-ARABINOFURANOSIDASE AXHA-2-RELATED"/>
    <property type="match status" value="1"/>
</dbReference>
<dbReference type="PANTHER" id="PTHR40631:SF2">
    <property type="entry name" value="ALPHA-L-ARABINOFURANOSIDASE"/>
    <property type="match status" value="1"/>
</dbReference>
<keyword evidence="13" id="KW-0858">Xylan degradation</keyword>
<keyword evidence="4 11" id="KW-0732">Signal</keyword>
<dbReference type="InterPro" id="IPR017853">
    <property type="entry name" value="GH"/>
</dbReference>
<comment type="caution">
    <text evidence="13">The sequence shown here is derived from an EMBL/GenBank/DDBJ whole genome shotgun (WGS) entry which is preliminary data.</text>
</comment>
<keyword evidence="5 10" id="KW-0378">Hydrolase</keyword>
<dbReference type="Gene3D" id="3.20.20.80">
    <property type="entry name" value="Glycosidases"/>
    <property type="match status" value="1"/>
</dbReference>
<keyword evidence="6 10" id="KW-0119">Carbohydrate metabolism</keyword>
<dbReference type="GO" id="GO:0046556">
    <property type="term" value="F:alpha-L-arabinofuranosidase activity"/>
    <property type="evidence" value="ECO:0007669"/>
    <property type="project" value="UniProtKB-EC"/>
</dbReference>
<protein>
    <recommendedName>
        <fullName evidence="10">Beta-xylanase</fullName>
        <ecNumber evidence="10">3.2.1.8</ecNumber>
    </recommendedName>
</protein>
<evidence type="ECO:0000256" key="5">
    <source>
        <dbReference type="ARBA" id="ARBA00022801"/>
    </source>
</evidence>
<dbReference type="InterPro" id="IPR005193">
    <property type="entry name" value="GH62_arabinosidase"/>
</dbReference>
<dbReference type="PROSITE" id="PS51760">
    <property type="entry name" value="GH10_2"/>
    <property type="match status" value="1"/>
</dbReference>
<dbReference type="SUPFAM" id="SSF51445">
    <property type="entry name" value="(Trans)glycosidases"/>
    <property type="match status" value="1"/>
</dbReference>
<feature type="active site" description="Nucleophile" evidence="9">
    <location>
        <position position="272"/>
    </location>
</feature>
<dbReference type="AlphaFoldDB" id="A0A2T0UQ29"/>
<evidence type="ECO:0000256" key="9">
    <source>
        <dbReference type="PROSITE-ProRule" id="PRU10061"/>
    </source>
</evidence>
<evidence type="ECO:0000313" key="14">
    <source>
        <dbReference type="Proteomes" id="UP000238176"/>
    </source>
</evidence>
<comment type="catalytic activity">
    <reaction evidence="1">
        <text>Hydrolysis of terminal non-reducing alpha-L-arabinofuranoside residues in alpha-L-arabinosides.</text>
        <dbReference type="EC" id="3.2.1.55"/>
    </reaction>
</comment>
<evidence type="ECO:0000256" key="11">
    <source>
        <dbReference type="SAM" id="SignalP"/>
    </source>
</evidence>
<evidence type="ECO:0000256" key="2">
    <source>
        <dbReference type="ARBA" id="ARBA00004613"/>
    </source>
</evidence>
<dbReference type="Pfam" id="PF00331">
    <property type="entry name" value="Glyco_hydro_10"/>
    <property type="match status" value="1"/>
</dbReference>
<feature type="signal peptide" evidence="11">
    <location>
        <begin position="1"/>
        <end position="40"/>
    </location>
</feature>
<dbReference type="GO" id="GO:0046373">
    <property type="term" value="P:L-arabinose metabolic process"/>
    <property type="evidence" value="ECO:0007669"/>
    <property type="project" value="InterPro"/>
</dbReference>
<keyword evidence="14" id="KW-1185">Reference proteome</keyword>
<evidence type="ECO:0000256" key="8">
    <source>
        <dbReference type="ARBA" id="ARBA00023326"/>
    </source>
</evidence>
<organism evidence="13 14">
    <name type="scientific">Glycomyces artemisiae</name>
    <dbReference type="NCBI Taxonomy" id="1076443"/>
    <lineage>
        <taxon>Bacteria</taxon>
        <taxon>Bacillati</taxon>
        <taxon>Actinomycetota</taxon>
        <taxon>Actinomycetes</taxon>
        <taxon>Glycomycetales</taxon>
        <taxon>Glycomycetaceae</taxon>
        <taxon>Glycomyces</taxon>
    </lineage>
</organism>